<dbReference type="GO" id="GO:0004672">
    <property type="term" value="F:protein kinase activity"/>
    <property type="evidence" value="ECO:0007669"/>
    <property type="project" value="InterPro"/>
</dbReference>
<evidence type="ECO:0000256" key="2">
    <source>
        <dbReference type="SAM" id="MobiDB-lite"/>
    </source>
</evidence>
<evidence type="ECO:0000259" key="3">
    <source>
        <dbReference type="PROSITE" id="PS50011"/>
    </source>
</evidence>
<keyword evidence="4" id="KW-0808">Transferase</keyword>
<dbReference type="AlphaFoldDB" id="X6NN95"/>
<dbReference type="GO" id="GO:0005524">
    <property type="term" value="F:ATP binding"/>
    <property type="evidence" value="ECO:0007669"/>
    <property type="project" value="InterPro"/>
</dbReference>
<evidence type="ECO:0000256" key="1">
    <source>
        <dbReference type="PROSITE-ProRule" id="PRU00103"/>
    </source>
</evidence>
<dbReference type="InterPro" id="IPR000719">
    <property type="entry name" value="Prot_kinase_dom"/>
</dbReference>
<gene>
    <name evidence="4" type="ORF">RFI_09371</name>
</gene>
<dbReference type="PROSITE" id="PS50011">
    <property type="entry name" value="PROTEIN_KINASE_DOM"/>
    <property type="match status" value="1"/>
</dbReference>
<feature type="repeat" description="HEAT" evidence="1">
    <location>
        <begin position="214"/>
        <end position="252"/>
    </location>
</feature>
<dbReference type="SUPFAM" id="SSF56112">
    <property type="entry name" value="Protein kinase-like (PK-like)"/>
    <property type="match status" value="1"/>
</dbReference>
<dbReference type="OrthoDB" id="447103at2759"/>
<dbReference type="Proteomes" id="UP000023152">
    <property type="component" value="Unassembled WGS sequence"/>
</dbReference>
<comment type="caution">
    <text evidence="4">The sequence shown here is derived from an EMBL/GenBank/DDBJ whole genome shotgun (WGS) entry which is preliminary data.</text>
</comment>
<feature type="domain" description="Protein kinase" evidence="3">
    <location>
        <begin position="1"/>
        <end position="131"/>
    </location>
</feature>
<protein>
    <submittedName>
        <fullName evidence="4">N-terminal kinase-like protein</fullName>
    </submittedName>
</protein>
<evidence type="ECO:0000313" key="5">
    <source>
        <dbReference type="Proteomes" id="UP000023152"/>
    </source>
</evidence>
<feature type="compositionally biased region" description="Low complexity" evidence="2">
    <location>
        <begin position="479"/>
        <end position="489"/>
    </location>
</feature>
<keyword evidence="5" id="KW-1185">Reference proteome</keyword>
<evidence type="ECO:0000313" key="4">
    <source>
        <dbReference type="EMBL" id="ETO27755.1"/>
    </source>
</evidence>
<dbReference type="PANTHER" id="PTHR12984">
    <property type="entry name" value="SCY1-RELATED S/T PROTEIN KINASE-LIKE"/>
    <property type="match status" value="1"/>
</dbReference>
<dbReference type="Gene3D" id="1.25.10.10">
    <property type="entry name" value="Leucine-rich Repeat Variant"/>
    <property type="match status" value="1"/>
</dbReference>
<keyword evidence="4" id="KW-0418">Kinase</keyword>
<dbReference type="Gene3D" id="1.10.510.10">
    <property type="entry name" value="Transferase(Phosphotransferase) domain 1"/>
    <property type="match status" value="1"/>
</dbReference>
<feature type="compositionally biased region" description="Low complexity" evidence="2">
    <location>
        <begin position="515"/>
        <end position="524"/>
    </location>
</feature>
<accession>X6NN95</accession>
<proteinExistence type="predicted"/>
<dbReference type="InterPro" id="IPR011009">
    <property type="entry name" value="Kinase-like_dom_sf"/>
</dbReference>
<organism evidence="4 5">
    <name type="scientific">Reticulomyxa filosa</name>
    <dbReference type="NCBI Taxonomy" id="46433"/>
    <lineage>
        <taxon>Eukaryota</taxon>
        <taxon>Sar</taxon>
        <taxon>Rhizaria</taxon>
        <taxon>Retaria</taxon>
        <taxon>Foraminifera</taxon>
        <taxon>Monothalamids</taxon>
        <taxon>Reticulomyxidae</taxon>
        <taxon>Reticulomyxa</taxon>
    </lineage>
</organism>
<feature type="region of interest" description="Disordered" evidence="2">
    <location>
        <begin position="411"/>
        <end position="444"/>
    </location>
</feature>
<dbReference type="PROSITE" id="PS50077">
    <property type="entry name" value="HEAT_REPEAT"/>
    <property type="match status" value="1"/>
</dbReference>
<dbReference type="SUPFAM" id="SSF48371">
    <property type="entry name" value="ARM repeat"/>
    <property type="match status" value="1"/>
</dbReference>
<dbReference type="InterPro" id="IPR011989">
    <property type="entry name" value="ARM-like"/>
</dbReference>
<feature type="region of interest" description="Disordered" evidence="2">
    <location>
        <begin position="478"/>
        <end position="548"/>
    </location>
</feature>
<dbReference type="PANTHER" id="PTHR12984:SF3">
    <property type="entry name" value="N-TERMINAL KINASE-LIKE PROTEIN"/>
    <property type="match status" value="1"/>
</dbReference>
<dbReference type="InterPro" id="IPR051177">
    <property type="entry name" value="CIK-Related_Protein"/>
</dbReference>
<feature type="compositionally biased region" description="Polar residues" evidence="2">
    <location>
        <begin position="414"/>
        <end position="435"/>
    </location>
</feature>
<reference evidence="4 5" key="1">
    <citation type="journal article" date="2013" name="Curr. Biol.">
        <title>The Genome of the Foraminiferan Reticulomyxa filosa.</title>
        <authorList>
            <person name="Glockner G."/>
            <person name="Hulsmann N."/>
            <person name="Schleicher M."/>
            <person name="Noegel A.A."/>
            <person name="Eichinger L."/>
            <person name="Gallinger C."/>
            <person name="Pawlowski J."/>
            <person name="Sierra R."/>
            <person name="Euteneuer U."/>
            <person name="Pillet L."/>
            <person name="Moustafa A."/>
            <person name="Platzer M."/>
            <person name="Groth M."/>
            <person name="Szafranski K."/>
            <person name="Schliwa M."/>
        </authorList>
    </citation>
    <scope>NUCLEOTIDE SEQUENCE [LARGE SCALE GENOMIC DNA]</scope>
</reference>
<name>X6NN95_RETFI</name>
<dbReference type="InterPro" id="IPR016024">
    <property type="entry name" value="ARM-type_fold"/>
</dbReference>
<sequence length="548" mass="60039">MIHGQVSPSSIFVTKAGDWKLGGFELAHAYGTAPDYLVGNFDLLPSRYKPKELAANNGSLEVLSKNPIHSLDSWCLGCVIYETFNGRFEKPQELSKLNNIPKELQQHYKRLLATQAQLRLTTKSLLSSPFFEHPLVRTVTFLDEIALKSDKEKAGFYKSLDQDIESFPIERCKYRILPALSHVLEHGSGSNPVILSCVLKISKMLTQEESEKMVKPVLINLFKNNERGIRINLLKNLDKFVDCLDSKTISKDIFPCVINGFTDQSPVLRECSVRSVLHFASKLDTKTLHEVLMPVLVKLQAQDTEPAIRTNTTIVFGKIASYLEISKMEVVLVKAFARALQDAFTPARNAALNALNATMGLYSPVVLSKHVLPMICTCTTDPYKSVRDQSFKCLELGLQRLQQYALTLPEKPQQEGSVGDPTSSQTAGSSGTHARSTADSNADQNATTTAAAAVAVGTALTSVGTWAAAAVSNKLKMPDANQDNNANDNHGGGSNHIGELRSKPTYKPTQEKASNKSMSASSSNLDKNALRLQHRTKDSDTDLAGVLC</sequence>
<dbReference type="EMBL" id="ASPP01007064">
    <property type="protein sequence ID" value="ETO27755.1"/>
    <property type="molecule type" value="Genomic_DNA"/>
</dbReference>
<dbReference type="OMA" id="RCHRSYK"/>
<dbReference type="InterPro" id="IPR021133">
    <property type="entry name" value="HEAT_type_2"/>
</dbReference>